<gene>
    <name evidence="1" type="ORF">Xish_00050</name>
</gene>
<reference evidence="1 2" key="1">
    <citation type="journal article" date="2017" name="Nat. Microbiol.">
        <title>Natural product diversity associated with the nematode symbionts Photorhabdus and Xenorhabdus.</title>
        <authorList>
            <person name="Tobias N.J."/>
            <person name="Wolff H."/>
            <person name="Djahanschiri B."/>
            <person name="Grundmann F."/>
            <person name="Kronenwerth M."/>
            <person name="Shi Y.M."/>
            <person name="Simonyi S."/>
            <person name="Grun P."/>
            <person name="Shapiro-Ilan D."/>
            <person name="Pidot S.J."/>
            <person name="Stinear T.P."/>
            <person name="Ebersberger I."/>
            <person name="Bode H.B."/>
        </authorList>
    </citation>
    <scope>NUCLEOTIDE SEQUENCE [LARGE SCALE GENOMIC DNA]</scope>
    <source>
        <strain evidence="1 2">DSM 22670</strain>
    </source>
</reference>
<proteinExistence type="predicted"/>
<accession>A0A2D0KBV3</accession>
<sequence length="138" mass="16296">MTTLKPIEIATGQDITIETREVYVVRGANKAYLTESGALNKLAYIRAQEQFDDECRQSNYPLKEVKQEDGTTKLMFGEMRPEFILRHSRILNELQDDIKKEKEFLRLKKEHAKKMEEHKRVYDELMELDNKLCSLQTK</sequence>
<protein>
    <submittedName>
        <fullName evidence="1">Uncharacterized protein</fullName>
    </submittedName>
</protein>
<dbReference type="Proteomes" id="UP000222168">
    <property type="component" value="Unassembled WGS sequence"/>
</dbReference>
<dbReference type="AlphaFoldDB" id="A0A2D0KBV3"/>
<organism evidence="1 2">
    <name type="scientific">Xenorhabdus ishibashii</name>
    <dbReference type="NCBI Taxonomy" id="1034471"/>
    <lineage>
        <taxon>Bacteria</taxon>
        <taxon>Pseudomonadati</taxon>
        <taxon>Pseudomonadota</taxon>
        <taxon>Gammaproteobacteria</taxon>
        <taxon>Enterobacterales</taxon>
        <taxon>Morganellaceae</taxon>
        <taxon>Xenorhabdus</taxon>
    </lineage>
</organism>
<comment type="caution">
    <text evidence="1">The sequence shown here is derived from an EMBL/GenBank/DDBJ whole genome shotgun (WGS) entry which is preliminary data.</text>
</comment>
<name>A0A2D0KBV3_9GAMM</name>
<dbReference type="EMBL" id="NJAK01000001">
    <property type="protein sequence ID" value="PHM60944.1"/>
    <property type="molecule type" value="Genomic_DNA"/>
</dbReference>
<dbReference type="RefSeq" id="WP_099116195.1">
    <property type="nucleotide sequence ID" value="NZ_NJAK01000001.1"/>
</dbReference>
<evidence type="ECO:0000313" key="1">
    <source>
        <dbReference type="EMBL" id="PHM60944.1"/>
    </source>
</evidence>
<keyword evidence="2" id="KW-1185">Reference proteome</keyword>
<dbReference type="OrthoDB" id="6466106at2"/>
<evidence type="ECO:0000313" key="2">
    <source>
        <dbReference type="Proteomes" id="UP000222168"/>
    </source>
</evidence>